<dbReference type="InterPro" id="IPR027417">
    <property type="entry name" value="P-loop_NTPase"/>
</dbReference>
<name>A0AAD8CLL8_ACIOX</name>
<evidence type="ECO:0000256" key="5">
    <source>
        <dbReference type="ARBA" id="ARBA00020264"/>
    </source>
</evidence>
<feature type="region of interest" description="Disordered" evidence="9">
    <location>
        <begin position="219"/>
        <end position="242"/>
    </location>
</feature>
<evidence type="ECO:0000256" key="6">
    <source>
        <dbReference type="ARBA" id="ARBA00022490"/>
    </source>
</evidence>
<gene>
    <name evidence="10" type="primary">elp5</name>
    <name evidence="10" type="ORF">AOXY_G30135</name>
</gene>
<organism evidence="10 11">
    <name type="scientific">Acipenser oxyrinchus oxyrinchus</name>
    <dbReference type="NCBI Taxonomy" id="40147"/>
    <lineage>
        <taxon>Eukaryota</taxon>
        <taxon>Metazoa</taxon>
        <taxon>Chordata</taxon>
        <taxon>Craniata</taxon>
        <taxon>Vertebrata</taxon>
        <taxon>Euteleostomi</taxon>
        <taxon>Actinopterygii</taxon>
        <taxon>Chondrostei</taxon>
        <taxon>Acipenseriformes</taxon>
        <taxon>Acipenseridae</taxon>
        <taxon>Acipenser</taxon>
    </lineage>
</organism>
<evidence type="ECO:0000256" key="7">
    <source>
        <dbReference type="ARBA" id="ARBA00022694"/>
    </source>
</evidence>
<dbReference type="EMBL" id="JAGXEW010000042">
    <property type="protein sequence ID" value="KAK1153235.1"/>
    <property type="molecule type" value="Genomic_DNA"/>
</dbReference>
<dbReference type="GO" id="GO:0000049">
    <property type="term" value="F:tRNA binding"/>
    <property type="evidence" value="ECO:0007669"/>
    <property type="project" value="TreeGrafter"/>
</dbReference>
<reference evidence="10" key="1">
    <citation type="submission" date="2022-02" db="EMBL/GenBank/DDBJ databases">
        <title>Atlantic sturgeon de novo genome assembly.</title>
        <authorList>
            <person name="Stock M."/>
            <person name="Klopp C."/>
            <person name="Guiguen Y."/>
            <person name="Cabau C."/>
            <person name="Parinello H."/>
            <person name="Santidrian Yebra-Pimentel E."/>
            <person name="Kuhl H."/>
            <person name="Dirks R.P."/>
            <person name="Guessner J."/>
            <person name="Wuertz S."/>
            <person name="Du K."/>
            <person name="Schartl M."/>
        </authorList>
    </citation>
    <scope>NUCLEOTIDE SEQUENCE</scope>
    <source>
        <strain evidence="10">STURGEONOMICS-FGT-2020</strain>
        <tissue evidence="10">Whole blood</tissue>
    </source>
</reference>
<dbReference type="PANTHER" id="PTHR15641:SF1">
    <property type="entry name" value="ELONGATOR COMPLEX PROTEIN 5"/>
    <property type="match status" value="1"/>
</dbReference>
<evidence type="ECO:0000256" key="2">
    <source>
        <dbReference type="ARBA" id="ARBA00004496"/>
    </source>
</evidence>
<sequence>MLVEIIQGTEGGGLVVIKDSAECDGRSLLKGFVKAAVLRNEPVHVLGFEVSEDELRTGLDSGTASRLVFHDGYSDPLQWLGQGKLSVQDYSAQNMRNRISQSDDPKVVTLVIDSLSWLLLHTPPTAVCQSLQELSRGGLKVKRVVALLHSDLHEQGVVGSVCHMATALVTVTPVSGSVSAEAEPNGTVRTLLRRKTGRVSREEECYSVREDFSVQILRDLSTRKQPTPDSRGETKQDDPAANLTFNLRLSEGERLAKENLSLPFTFSEEKKSSLLQPRSGGGRILYEPDASDDFDQEDPDDDLDI</sequence>
<comment type="caution">
    <text evidence="10">The sequence shown here is derived from an EMBL/GenBank/DDBJ whole genome shotgun (WGS) entry which is preliminary data.</text>
</comment>
<comment type="similarity">
    <text evidence="4">Belongs to the ELP5 family.</text>
</comment>
<dbReference type="Gene3D" id="3.40.50.300">
    <property type="entry name" value="P-loop containing nucleotide triphosphate hydrolases"/>
    <property type="match status" value="1"/>
</dbReference>
<dbReference type="AlphaFoldDB" id="A0AAD8CLL8"/>
<dbReference type="GO" id="GO:0005634">
    <property type="term" value="C:nucleus"/>
    <property type="evidence" value="ECO:0007669"/>
    <property type="project" value="UniProtKB-SubCell"/>
</dbReference>
<evidence type="ECO:0000313" key="10">
    <source>
        <dbReference type="EMBL" id="KAK1153235.1"/>
    </source>
</evidence>
<dbReference type="InterPro" id="IPR019519">
    <property type="entry name" value="Elp5"/>
</dbReference>
<feature type="compositionally biased region" description="Acidic residues" evidence="9">
    <location>
        <begin position="289"/>
        <end position="305"/>
    </location>
</feature>
<dbReference type="GO" id="GO:0002098">
    <property type="term" value="P:tRNA wobble uridine modification"/>
    <property type="evidence" value="ECO:0007669"/>
    <property type="project" value="InterPro"/>
</dbReference>
<evidence type="ECO:0000256" key="9">
    <source>
        <dbReference type="SAM" id="MobiDB-lite"/>
    </source>
</evidence>
<evidence type="ECO:0000256" key="8">
    <source>
        <dbReference type="ARBA" id="ARBA00023242"/>
    </source>
</evidence>
<dbReference type="PANTHER" id="PTHR15641">
    <property type="entry name" value="ELONGATOR COMPLEX PROTEIN 5"/>
    <property type="match status" value="1"/>
</dbReference>
<accession>A0AAD8CLL8</accession>
<proteinExistence type="inferred from homology"/>
<keyword evidence="8" id="KW-0539">Nucleus</keyword>
<feature type="region of interest" description="Disordered" evidence="9">
    <location>
        <begin position="266"/>
        <end position="305"/>
    </location>
</feature>
<keyword evidence="6" id="KW-0963">Cytoplasm</keyword>
<comment type="pathway">
    <text evidence="3">tRNA modification; 5-methoxycarbonylmethyl-2-thiouridine-tRNA biosynthesis.</text>
</comment>
<evidence type="ECO:0000256" key="3">
    <source>
        <dbReference type="ARBA" id="ARBA00005043"/>
    </source>
</evidence>
<evidence type="ECO:0000256" key="4">
    <source>
        <dbReference type="ARBA" id="ARBA00009567"/>
    </source>
</evidence>
<evidence type="ECO:0000313" key="11">
    <source>
        <dbReference type="Proteomes" id="UP001230051"/>
    </source>
</evidence>
<comment type="subcellular location">
    <subcellularLocation>
        <location evidence="2">Cytoplasm</location>
    </subcellularLocation>
    <subcellularLocation>
        <location evidence="1">Nucleus</location>
    </subcellularLocation>
</comment>
<keyword evidence="7" id="KW-0819">tRNA processing</keyword>
<dbReference type="Pfam" id="PF10483">
    <property type="entry name" value="Elong_Iki1"/>
    <property type="match status" value="2"/>
</dbReference>
<protein>
    <recommendedName>
        <fullName evidence="5">Elongator complex protein 5</fullName>
    </recommendedName>
</protein>
<dbReference type="GO" id="GO:0005829">
    <property type="term" value="C:cytosol"/>
    <property type="evidence" value="ECO:0007669"/>
    <property type="project" value="TreeGrafter"/>
</dbReference>
<dbReference type="Proteomes" id="UP001230051">
    <property type="component" value="Unassembled WGS sequence"/>
</dbReference>
<keyword evidence="11" id="KW-1185">Reference proteome</keyword>
<evidence type="ECO:0000256" key="1">
    <source>
        <dbReference type="ARBA" id="ARBA00004123"/>
    </source>
</evidence>
<dbReference type="CDD" id="cd19496">
    <property type="entry name" value="Elp5"/>
    <property type="match status" value="1"/>
</dbReference>
<dbReference type="GO" id="GO:0033588">
    <property type="term" value="C:elongator holoenzyme complex"/>
    <property type="evidence" value="ECO:0007669"/>
    <property type="project" value="InterPro"/>
</dbReference>